<protein>
    <submittedName>
        <fullName evidence="4">GNAT family N-acetyltransferase</fullName>
    </submittedName>
</protein>
<evidence type="ECO:0000256" key="2">
    <source>
        <dbReference type="ARBA" id="ARBA00023315"/>
    </source>
</evidence>
<accession>A0A4D6HTH6</accession>
<proteinExistence type="predicted"/>
<dbReference type="InterPro" id="IPR050832">
    <property type="entry name" value="Bact_Acetyltransf"/>
</dbReference>
<evidence type="ECO:0000256" key="1">
    <source>
        <dbReference type="ARBA" id="ARBA00022679"/>
    </source>
</evidence>
<dbReference type="EMBL" id="CP031307">
    <property type="protein sequence ID" value="QCC56765.1"/>
    <property type="molecule type" value="Genomic_DNA"/>
</dbReference>
<dbReference type="GeneID" id="39853504"/>
<dbReference type="SUPFAM" id="SSF55729">
    <property type="entry name" value="Acyl-CoA N-acyltransferases (Nat)"/>
    <property type="match status" value="1"/>
</dbReference>
<dbReference type="Gene3D" id="3.40.630.30">
    <property type="match status" value="1"/>
</dbReference>
<dbReference type="Proteomes" id="UP000296822">
    <property type="component" value="Plasmid unnamed2"/>
</dbReference>
<evidence type="ECO:0000313" key="5">
    <source>
        <dbReference type="Proteomes" id="UP000296822"/>
    </source>
</evidence>
<dbReference type="InterPro" id="IPR000182">
    <property type="entry name" value="GNAT_dom"/>
</dbReference>
<reference evidence="4 5" key="1">
    <citation type="journal article" date="2019" name="Nat. Commun.">
        <title>A new type of DNA phosphorothioation-based antiviral system in archaea.</title>
        <authorList>
            <person name="Xiong L."/>
            <person name="Liu S."/>
            <person name="Chen S."/>
            <person name="Xiao Y."/>
            <person name="Zhu B."/>
            <person name="Gao Y."/>
            <person name="Zhang Y."/>
            <person name="Chen B."/>
            <person name="Luo J."/>
            <person name="Deng Z."/>
            <person name="Chen X."/>
            <person name="Wang L."/>
            <person name="Chen S."/>
        </authorList>
    </citation>
    <scope>NUCLEOTIDE SEQUENCE [LARGE SCALE GENOMIC DNA]</scope>
    <source>
        <strain evidence="4 5">JCM 10635</strain>
        <plasmid evidence="4 5">unnamed2</plasmid>
    </source>
</reference>
<keyword evidence="4" id="KW-0614">Plasmid</keyword>
<evidence type="ECO:0000313" key="4">
    <source>
        <dbReference type="EMBL" id="QCC56765.1"/>
    </source>
</evidence>
<organism evidence="4 5">
    <name type="scientific">Natronorubrum bangense</name>
    <dbReference type="NCBI Taxonomy" id="61858"/>
    <lineage>
        <taxon>Archaea</taxon>
        <taxon>Methanobacteriati</taxon>
        <taxon>Methanobacteriota</taxon>
        <taxon>Stenosarchaea group</taxon>
        <taxon>Halobacteria</taxon>
        <taxon>Halobacteriales</taxon>
        <taxon>Natrialbaceae</taxon>
        <taxon>Natronorubrum</taxon>
    </lineage>
</organism>
<dbReference type="CDD" id="cd04301">
    <property type="entry name" value="NAT_SF"/>
    <property type="match status" value="1"/>
</dbReference>
<dbReference type="PANTHER" id="PTHR43877:SF2">
    <property type="entry name" value="AMINOALKYLPHOSPHONATE N-ACETYLTRANSFERASE-RELATED"/>
    <property type="match status" value="1"/>
</dbReference>
<dbReference type="PANTHER" id="PTHR43877">
    <property type="entry name" value="AMINOALKYLPHOSPHONATE N-ACETYLTRANSFERASE-RELATED-RELATED"/>
    <property type="match status" value="1"/>
</dbReference>
<dbReference type="AlphaFoldDB" id="A0A4D6HTH6"/>
<dbReference type="GO" id="GO:0016747">
    <property type="term" value="F:acyltransferase activity, transferring groups other than amino-acyl groups"/>
    <property type="evidence" value="ECO:0007669"/>
    <property type="project" value="InterPro"/>
</dbReference>
<gene>
    <name evidence="4" type="ORF">DV706_19690</name>
</gene>
<name>A0A4D6HTH6_9EURY</name>
<dbReference type="KEGG" id="nbg:DV706_19690"/>
<geneLocation type="plasmid" evidence="4">
    <name>unnamed2</name>
</geneLocation>
<sequence>MTIREATTDDVDAIQDVAQSSWTDDYPDILSRESIEDGLDEWYSDELIRDSIIWSRALMLVAEHDGEVAGFAHATIDFDENEGTLLRVYVAPAFRNEGLGRQLLEETHDRLVDQGVERIKAMVLEANELGNAFYRGFEFEQVATEAVKIGEDTHTECTYVLETEETTTE</sequence>
<keyword evidence="2" id="KW-0012">Acyltransferase</keyword>
<dbReference type="Pfam" id="PF00583">
    <property type="entry name" value="Acetyltransf_1"/>
    <property type="match status" value="1"/>
</dbReference>
<dbReference type="InterPro" id="IPR016181">
    <property type="entry name" value="Acyl_CoA_acyltransferase"/>
</dbReference>
<feature type="domain" description="N-acetyltransferase" evidence="3">
    <location>
        <begin position="1"/>
        <end position="164"/>
    </location>
</feature>
<evidence type="ECO:0000259" key="3">
    <source>
        <dbReference type="PROSITE" id="PS51186"/>
    </source>
</evidence>
<keyword evidence="1 4" id="KW-0808">Transferase</keyword>
<dbReference type="RefSeq" id="WP_006067332.1">
    <property type="nucleotide sequence ID" value="NZ_CP031307.1"/>
</dbReference>
<dbReference type="PROSITE" id="PS51186">
    <property type="entry name" value="GNAT"/>
    <property type="match status" value="1"/>
</dbReference>